<dbReference type="Proteomes" id="UP001217754">
    <property type="component" value="Chromosome 2"/>
</dbReference>
<dbReference type="SUPFAM" id="SSF53254">
    <property type="entry name" value="Phosphoglycerate mutase-like"/>
    <property type="match status" value="1"/>
</dbReference>
<dbReference type="Gene3D" id="3.40.50.1240">
    <property type="entry name" value="Phosphoglycerate mutase-like"/>
    <property type="match status" value="1"/>
</dbReference>
<dbReference type="AlphaFoldDB" id="A0AAF0EX71"/>
<dbReference type="InterPro" id="IPR033379">
    <property type="entry name" value="Acid_Pase_AS"/>
</dbReference>
<dbReference type="PANTHER" id="PTHR20963">
    <property type="entry name" value="MULTIPLE INOSITOL POLYPHOSPHATE PHOSPHATASE-RELATED"/>
    <property type="match status" value="1"/>
</dbReference>
<gene>
    <name evidence="3" type="ORF">MJAP1_001517</name>
</gene>
<evidence type="ECO:0000313" key="4">
    <source>
        <dbReference type="Proteomes" id="UP001217754"/>
    </source>
</evidence>
<dbReference type="EMBL" id="CP119959">
    <property type="protein sequence ID" value="WFD38560.1"/>
    <property type="molecule type" value="Genomic_DNA"/>
</dbReference>
<name>A0AAF0EX71_9BASI</name>
<keyword evidence="4" id="KW-1185">Reference proteome</keyword>
<dbReference type="RefSeq" id="XP_060121457.1">
    <property type="nucleotide sequence ID" value="XM_060265474.1"/>
</dbReference>
<dbReference type="PROSITE" id="PS00616">
    <property type="entry name" value="HIS_ACID_PHOSPHAT_1"/>
    <property type="match status" value="1"/>
</dbReference>
<dbReference type="GO" id="GO:0003993">
    <property type="term" value="F:acid phosphatase activity"/>
    <property type="evidence" value="ECO:0007669"/>
    <property type="project" value="TreeGrafter"/>
</dbReference>
<evidence type="ECO:0000256" key="1">
    <source>
        <dbReference type="ARBA" id="ARBA00022801"/>
    </source>
</evidence>
<accession>A0AAF0EX71</accession>
<proteinExistence type="predicted"/>
<organism evidence="3 4">
    <name type="scientific">Malassezia japonica</name>
    <dbReference type="NCBI Taxonomy" id="223818"/>
    <lineage>
        <taxon>Eukaryota</taxon>
        <taxon>Fungi</taxon>
        <taxon>Dikarya</taxon>
        <taxon>Basidiomycota</taxon>
        <taxon>Ustilaginomycotina</taxon>
        <taxon>Malasseziomycetes</taxon>
        <taxon>Malasseziales</taxon>
        <taxon>Malasseziaceae</taxon>
        <taxon>Malassezia</taxon>
    </lineage>
</organism>
<keyword evidence="2" id="KW-0732">Signal</keyword>
<evidence type="ECO:0000256" key="2">
    <source>
        <dbReference type="SAM" id="SignalP"/>
    </source>
</evidence>
<feature type="chain" id="PRO_5042281418" description="Acid phosphatase" evidence="2">
    <location>
        <begin position="21"/>
        <end position="544"/>
    </location>
</feature>
<evidence type="ECO:0008006" key="5">
    <source>
        <dbReference type="Google" id="ProtNLM"/>
    </source>
</evidence>
<dbReference type="InterPro" id="IPR029033">
    <property type="entry name" value="His_PPase_superfam"/>
</dbReference>
<dbReference type="Pfam" id="PF00328">
    <property type="entry name" value="His_Phos_2"/>
    <property type="match status" value="1"/>
</dbReference>
<dbReference type="CDD" id="cd07061">
    <property type="entry name" value="HP_HAP_like"/>
    <property type="match status" value="1"/>
</dbReference>
<keyword evidence="1" id="KW-0378">Hydrolase</keyword>
<sequence length="544" mass="61324">MIVSLLPLVYLALLAQPGAAKDSTSFKNTTGTSPILFPTDVGFGSDEVPGGAPYNAQIDKISYRPRTDASIEMRWLPKNAKRDHATSDDIFRHLANMTPYKPADKLFPETYGYEKVPDQCEIKQVHILHRHGSRYPDKGHKSGPGNFGEKVQDAVKAGKLKASGELEFLYNWNYDLGQKILVHNGAQEMFMSGVKAYYDYAKLLSNFTAHKPVVRTSSHSRVLDSARYWTLGFFGWDATDKMHLEVLTEDDFQNLTLAGKNACRNADSDDYELSVNVSAIWQNIYLQAPKARLQKNLKGIDLTITDVYNMMSACPYETVGIGYSDFCKLFTKNEWLNFEYDMDLQTMADNGFLNPTARGVGIGWVSEFIARLKKEKFTGPVTTQNMTLDTNSTYFPLDQPLFVDVSHHSQMTSIMAALNLTQFKSKFDPHHNDQNRNFKLSQVLPYGARWVWEVLDCNEKKGNQTYIRMKMNEAIVPLNEAQGCKPRPDGLCKLDDFTSYLEKNAYKASKFDLSCFGKNGTDFKLKGLSTVTDGVVPDSAIVHH</sequence>
<feature type="signal peptide" evidence="2">
    <location>
        <begin position="1"/>
        <end position="20"/>
    </location>
</feature>
<dbReference type="GeneID" id="85225166"/>
<dbReference type="InterPro" id="IPR000560">
    <property type="entry name" value="His_Pase_clade-2"/>
</dbReference>
<evidence type="ECO:0000313" key="3">
    <source>
        <dbReference type="EMBL" id="WFD38560.1"/>
    </source>
</evidence>
<dbReference type="PANTHER" id="PTHR20963:SF42">
    <property type="entry name" value="PHOSPHOGLYCERATE MUTASE-LIKE PROTEIN"/>
    <property type="match status" value="1"/>
</dbReference>
<reference evidence="3" key="1">
    <citation type="submission" date="2023-03" db="EMBL/GenBank/DDBJ databases">
        <title>Mating type loci evolution in Malassezia.</title>
        <authorList>
            <person name="Coelho M.A."/>
        </authorList>
    </citation>
    <scope>NUCLEOTIDE SEQUENCE</scope>
    <source>
        <strain evidence="3">CBS 9431</strain>
    </source>
</reference>
<protein>
    <recommendedName>
        <fullName evidence="5">Acid phosphatase</fullName>
    </recommendedName>
</protein>